<evidence type="ECO:0000259" key="1">
    <source>
        <dbReference type="Pfam" id="PF01337"/>
    </source>
</evidence>
<geneLocation type="plasmid" evidence="2">
    <name>pMk2240A</name>
</geneLocation>
<gene>
    <name evidence="2" type="ORF">ABVK50_30530</name>
</gene>
<dbReference type="EMBL" id="CP159256">
    <property type="protein sequence ID" value="XCG52476.1"/>
    <property type="molecule type" value="Genomic_DNA"/>
</dbReference>
<name>A0AAU8D079_9HYPH</name>
<dbReference type="InterPro" id="IPR000468">
    <property type="entry name" value="Barstar"/>
</dbReference>
<proteinExistence type="predicted"/>
<reference evidence="2" key="1">
    <citation type="submission" date="2024-06" db="EMBL/GenBank/DDBJ databases">
        <title>Mesorhizobium karijinii sp. nov., a symbiont of the iconic Swainsona formosa from arid Australia.</title>
        <authorList>
            <person name="Hill Y.J."/>
            <person name="Watkin E.L.J."/>
            <person name="O'Hara G.W."/>
            <person name="Terpolilli J."/>
            <person name="Tye M.L."/>
            <person name="Kohlmeier M.G."/>
        </authorList>
    </citation>
    <scope>NUCLEOTIDE SEQUENCE</scope>
    <source>
        <strain evidence="2">WSM2240</strain>
        <plasmid evidence="2">pMk2240A</plasmid>
    </source>
</reference>
<feature type="domain" description="Barstar (barnase inhibitor)" evidence="1">
    <location>
        <begin position="38"/>
        <end position="124"/>
    </location>
</feature>
<protein>
    <submittedName>
        <fullName evidence="2">Barstar family protein</fullName>
    </submittedName>
</protein>
<evidence type="ECO:0000313" key="2">
    <source>
        <dbReference type="EMBL" id="XCG52476.1"/>
    </source>
</evidence>
<keyword evidence="2" id="KW-0614">Plasmid</keyword>
<organism evidence="2">
    <name type="scientific">Mesorhizobium sp. WSM2240</name>
    <dbReference type="NCBI Taxonomy" id="3228851"/>
    <lineage>
        <taxon>Bacteria</taxon>
        <taxon>Pseudomonadati</taxon>
        <taxon>Pseudomonadota</taxon>
        <taxon>Alphaproteobacteria</taxon>
        <taxon>Hyphomicrobiales</taxon>
        <taxon>Phyllobacteriaceae</taxon>
        <taxon>Mesorhizobium</taxon>
    </lineage>
</organism>
<accession>A0AAU8D079</accession>
<dbReference type="AlphaFoldDB" id="A0AAU8D079"/>
<dbReference type="RefSeq" id="WP_353646678.1">
    <property type="nucleotide sequence ID" value="NZ_CP159256.1"/>
</dbReference>
<sequence>MKLAKIEELLCSTQAPHVIQLLRADDEFVHRLEAAGHSVVHLDGASMRAPSQAFVCFGAAFRFPSSVANYAGFEDWMRDLSWLNTPGAGWVVLIRNARHLLGGERSQRDTLLSSLAAIGGDWAKPVSQGEWWGRPAIPFHTLLIG</sequence>
<dbReference type="Pfam" id="PF01337">
    <property type="entry name" value="Barstar"/>
    <property type="match status" value="1"/>
</dbReference>